<name>A0A8H6TMY4_MYCCL</name>
<keyword evidence="3" id="KW-1185">Reference proteome</keyword>
<proteinExistence type="predicted"/>
<evidence type="ECO:0000313" key="3">
    <source>
        <dbReference type="Proteomes" id="UP000613580"/>
    </source>
</evidence>
<dbReference type="OrthoDB" id="3030671at2759"/>
<sequence>MFSRLPFLWARPLQFIWPPTPFSTTTTGDNLFSALTTLPQAPAATARDVDRDDSEDVLVINSLVSAAGTVLPDPACEVRAQILTNAVPPFSAAPNDIPDDVSPPSKPHPAGDSHANQEDFAYPSSTPGRRFTRRQRQRTGRLEEWQRGKADLERRLCVARTLSERMAVARKFGGATVAAAPPGERLTMIIVGDGLPTSIYDSELRKVIHRAALPEDASINDALLKAAELAQKCRPDNNPRGAYRVNTFSLHRGSTLYPRMSRTVEEYPYIYSQILAVLEPVRQHVEAIFRREFPALAAKYAKVMDRIAEDSELEGVGIGAAFYPFAAFSINHPSGSRGVVTRPHIDSANYAGGLCVVIPFGHFDHTRDCFLVVQELGLVFEVAAGQPIFFPSALYTHYNTELVSLGMRGSFVAWTGAQLFQYFELGCRAVSALSREELQMYPELVQRQLRTALEMRPRLAKWNGSKLYE</sequence>
<accession>A0A8H6TMY4</accession>
<dbReference type="AlphaFoldDB" id="A0A8H6TMY4"/>
<protein>
    <submittedName>
        <fullName evidence="2">Uncharacterized protein</fullName>
    </submittedName>
</protein>
<evidence type="ECO:0000256" key="1">
    <source>
        <dbReference type="SAM" id="MobiDB-lite"/>
    </source>
</evidence>
<gene>
    <name evidence="2" type="ORF">HMN09_00158100</name>
</gene>
<organism evidence="2 3">
    <name type="scientific">Mycena chlorophos</name>
    <name type="common">Agaric fungus</name>
    <name type="synonym">Agaricus chlorophos</name>
    <dbReference type="NCBI Taxonomy" id="658473"/>
    <lineage>
        <taxon>Eukaryota</taxon>
        <taxon>Fungi</taxon>
        <taxon>Dikarya</taxon>
        <taxon>Basidiomycota</taxon>
        <taxon>Agaricomycotina</taxon>
        <taxon>Agaricomycetes</taxon>
        <taxon>Agaricomycetidae</taxon>
        <taxon>Agaricales</taxon>
        <taxon>Marasmiineae</taxon>
        <taxon>Mycenaceae</taxon>
        <taxon>Mycena</taxon>
    </lineage>
</organism>
<dbReference type="Proteomes" id="UP000613580">
    <property type="component" value="Unassembled WGS sequence"/>
</dbReference>
<dbReference type="EMBL" id="JACAZE010000002">
    <property type="protein sequence ID" value="KAF7320723.1"/>
    <property type="molecule type" value="Genomic_DNA"/>
</dbReference>
<reference evidence="2" key="1">
    <citation type="submission" date="2020-05" db="EMBL/GenBank/DDBJ databases">
        <title>Mycena genomes resolve the evolution of fungal bioluminescence.</title>
        <authorList>
            <person name="Tsai I.J."/>
        </authorList>
    </citation>
    <scope>NUCLEOTIDE SEQUENCE</scope>
    <source>
        <strain evidence="2">110903Hualien_Pintung</strain>
    </source>
</reference>
<dbReference type="Gene3D" id="3.60.130.30">
    <property type="match status" value="1"/>
</dbReference>
<comment type="caution">
    <text evidence="2">The sequence shown here is derived from an EMBL/GenBank/DDBJ whole genome shotgun (WGS) entry which is preliminary data.</text>
</comment>
<feature type="compositionally biased region" description="Basic residues" evidence="1">
    <location>
        <begin position="130"/>
        <end position="139"/>
    </location>
</feature>
<evidence type="ECO:0000313" key="2">
    <source>
        <dbReference type="EMBL" id="KAF7320723.1"/>
    </source>
</evidence>
<feature type="region of interest" description="Disordered" evidence="1">
    <location>
        <begin position="91"/>
        <end position="145"/>
    </location>
</feature>